<feature type="compositionally biased region" description="Polar residues" evidence="1">
    <location>
        <begin position="122"/>
        <end position="144"/>
    </location>
</feature>
<evidence type="ECO:0008006" key="5">
    <source>
        <dbReference type="Google" id="ProtNLM"/>
    </source>
</evidence>
<keyword evidence="2" id="KW-0732">Signal</keyword>
<keyword evidence="4" id="KW-1185">Reference proteome</keyword>
<feature type="compositionally biased region" description="Polar residues" evidence="1">
    <location>
        <begin position="203"/>
        <end position="212"/>
    </location>
</feature>
<feature type="chain" id="PRO_5007852440" description="Adhesin domain-containing protein" evidence="2">
    <location>
        <begin position="23"/>
        <end position="352"/>
    </location>
</feature>
<name>A0A164PXT1_9AGAM</name>
<organism evidence="3 4">
    <name type="scientific">Sistotremastrum niveocremeum HHB9708</name>
    <dbReference type="NCBI Taxonomy" id="1314777"/>
    <lineage>
        <taxon>Eukaryota</taxon>
        <taxon>Fungi</taxon>
        <taxon>Dikarya</taxon>
        <taxon>Basidiomycota</taxon>
        <taxon>Agaricomycotina</taxon>
        <taxon>Agaricomycetes</taxon>
        <taxon>Sistotremastrales</taxon>
        <taxon>Sistotremastraceae</taxon>
        <taxon>Sertulicium</taxon>
        <taxon>Sertulicium niveocremeum</taxon>
    </lineage>
</organism>
<protein>
    <recommendedName>
        <fullName evidence="5">Adhesin domain-containing protein</fullName>
    </recommendedName>
</protein>
<feature type="signal peptide" evidence="2">
    <location>
        <begin position="1"/>
        <end position="22"/>
    </location>
</feature>
<evidence type="ECO:0000256" key="1">
    <source>
        <dbReference type="SAM" id="MobiDB-lite"/>
    </source>
</evidence>
<accession>A0A164PXT1</accession>
<dbReference type="Proteomes" id="UP000076722">
    <property type="component" value="Unassembled WGS sequence"/>
</dbReference>
<dbReference type="EMBL" id="KV419430">
    <property type="protein sequence ID" value="KZS89135.1"/>
    <property type="molecule type" value="Genomic_DNA"/>
</dbReference>
<feature type="compositionally biased region" description="Acidic residues" evidence="1">
    <location>
        <begin position="148"/>
        <end position="172"/>
    </location>
</feature>
<sequence>MTIKTLNPVLICVFVNMPFAAARMRDVNASGTNYGTNHFGDRLLSPNNNVDSHNAADIVNAFNQYLSSSRQGVNPKINGLLAEHVNFTTNIHVHTAKGLSRASSVSQIDLHADLRKKAVWDSPQSSTLGDLPNSSTFEDTSDGNSEASDGEDADEDVHFEPYQPDDDDDEASNPDNDSVTSAYNERDDGSESDAETPGDIVTDATTSTSVMSEDTDDVVTVATTNITVIMTAKSNAKNTTAVAAVTITMVIVSGTTVITITVTTTTTATIEAKSNRTVMVLMSAMSGTLTITDGATTKTNVSEIDSQALKVSIKDGATANIDSINATLAVNGGSHIVITTNPPLSKSMDLPL</sequence>
<reference evidence="3 4" key="1">
    <citation type="journal article" date="2016" name="Mol. Biol. Evol.">
        <title>Comparative Genomics of Early-Diverging Mushroom-Forming Fungi Provides Insights into the Origins of Lignocellulose Decay Capabilities.</title>
        <authorList>
            <person name="Nagy L.G."/>
            <person name="Riley R."/>
            <person name="Tritt A."/>
            <person name="Adam C."/>
            <person name="Daum C."/>
            <person name="Floudas D."/>
            <person name="Sun H."/>
            <person name="Yadav J.S."/>
            <person name="Pangilinan J."/>
            <person name="Larsson K.H."/>
            <person name="Matsuura K."/>
            <person name="Barry K."/>
            <person name="Labutti K."/>
            <person name="Kuo R."/>
            <person name="Ohm R.A."/>
            <person name="Bhattacharya S.S."/>
            <person name="Shirouzu T."/>
            <person name="Yoshinaga Y."/>
            <person name="Martin F.M."/>
            <person name="Grigoriev I.V."/>
            <person name="Hibbett D.S."/>
        </authorList>
    </citation>
    <scope>NUCLEOTIDE SEQUENCE [LARGE SCALE GENOMIC DNA]</scope>
    <source>
        <strain evidence="3 4">HHB9708</strain>
    </source>
</reference>
<evidence type="ECO:0000313" key="3">
    <source>
        <dbReference type="EMBL" id="KZS89135.1"/>
    </source>
</evidence>
<evidence type="ECO:0000256" key="2">
    <source>
        <dbReference type="SAM" id="SignalP"/>
    </source>
</evidence>
<proteinExistence type="predicted"/>
<feature type="region of interest" description="Disordered" evidence="1">
    <location>
        <begin position="119"/>
        <end position="212"/>
    </location>
</feature>
<dbReference type="AlphaFoldDB" id="A0A164PXT1"/>
<evidence type="ECO:0000313" key="4">
    <source>
        <dbReference type="Proteomes" id="UP000076722"/>
    </source>
</evidence>
<gene>
    <name evidence="3" type="ORF">SISNIDRAFT_489564</name>
</gene>